<evidence type="ECO:0000256" key="2">
    <source>
        <dbReference type="SAM" id="SignalP"/>
    </source>
</evidence>
<accession>A0A0B2VDR7</accession>
<evidence type="ECO:0000313" key="4">
    <source>
        <dbReference type="Proteomes" id="UP000031036"/>
    </source>
</evidence>
<dbReference type="OMA" id="YYMKRES"/>
<feature type="region of interest" description="Disordered" evidence="1">
    <location>
        <begin position="133"/>
        <end position="160"/>
    </location>
</feature>
<dbReference type="AlphaFoldDB" id="A0A0B2VDR7"/>
<proteinExistence type="predicted"/>
<evidence type="ECO:0000313" key="3">
    <source>
        <dbReference type="EMBL" id="KHN79135.1"/>
    </source>
</evidence>
<feature type="chain" id="PRO_5002096096" description="Saposin B-type domain-containing protein" evidence="2">
    <location>
        <begin position="20"/>
        <end position="465"/>
    </location>
</feature>
<dbReference type="Proteomes" id="UP000031036">
    <property type="component" value="Unassembled WGS sequence"/>
</dbReference>
<keyword evidence="2" id="KW-0732">Signal</keyword>
<evidence type="ECO:0000256" key="1">
    <source>
        <dbReference type="SAM" id="MobiDB-lite"/>
    </source>
</evidence>
<feature type="signal peptide" evidence="2">
    <location>
        <begin position="1"/>
        <end position="19"/>
    </location>
</feature>
<keyword evidence="4" id="KW-1185">Reference proteome</keyword>
<evidence type="ECO:0008006" key="5">
    <source>
        <dbReference type="Google" id="ProtNLM"/>
    </source>
</evidence>
<comment type="caution">
    <text evidence="3">The sequence shown here is derived from an EMBL/GenBank/DDBJ whole genome shotgun (WGS) entry which is preliminary data.</text>
</comment>
<dbReference type="OrthoDB" id="5861505at2759"/>
<protein>
    <recommendedName>
        <fullName evidence="5">Saposin B-type domain-containing protein</fullName>
    </recommendedName>
</protein>
<gene>
    <name evidence="3" type="ORF">Tcan_14480</name>
</gene>
<organism evidence="3 4">
    <name type="scientific">Toxocara canis</name>
    <name type="common">Canine roundworm</name>
    <dbReference type="NCBI Taxonomy" id="6265"/>
    <lineage>
        <taxon>Eukaryota</taxon>
        <taxon>Metazoa</taxon>
        <taxon>Ecdysozoa</taxon>
        <taxon>Nematoda</taxon>
        <taxon>Chromadorea</taxon>
        <taxon>Rhabditida</taxon>
        <taxon>Spirurina</taxon>
        <taxon>Ascaridomorpha</taxon>
        <taxon>Ascaridoidea</taxon>
        <taxon>Toxocaridae</taxon>
        <taxon>Toxocara</taxon>
    </lineage>
</organism>
<reference evidence="3 4" key="1">
    <citation type="submission" date="2014-11" db="EMBL/GenBank/DDBJ databases">
        <title>Genetic blueprint of the zoonotic pathogen Toxocara canis.</title>
        <authorList>
            <person name="Zhu X.-Q."/>
            <person name="Korhonen P.K."/>
            <person name="Cai H."/>
            <person name="Young N.D."/>
            <person name="Nejsum P."/>
            <person name="von Samson-Himmelstjerna G."/>
            <person name="Boag P.R."/>
            <person name="Tan P."/>
            <person name="Li Q."/>
            <person name="Min J."/>
            <person name="Yang Y."/>
            <person name="Wang X."/>
            <person name="Fang X."/>
            <person name="Hall R.S."/>
            <person name="Hofmann A."/>
            <person name="Sternberg P.W."/>
            <person name="Jex A.R."/>
            <person name="Gasser R.B."/>
        </authorList>
    </citation>
    <scope>NUCLEOTIDE SEQUENCE [LARGE SCALE GENOMIC DNA]</scope>
    <source>
        <strain evidence="3">PN_DK_2014</strain>
    </source>
</reference>
<dbReference type="EMBL" id="JPKZ01001947">
    <property type="protein sequence ID" value="KHN79135.1"/>
    <property type="molecule type" value="Genomic_DNA"/>
</dbReference>
<sequence>MSILAILVHFYAIIAVCSGGRFFSTEQCRAELERARHVVRLAATHLADEEHDRQRTMLAHIHAAVPTTEQCRAELERARHVVRLAATHLADEEHDRQRTMLAHIHAAVPTVTYESRRFALAYDTPLCPQPNTTMFPPPVISRRSSLRSQEKQTSKATGRAASRVISVRSLFRVDENSDPYIAWMKKLHGHLNRDEAVCDGPQFKGLNSVTDDQLWGVVSLLLANHGAPLCPICDQMVDKLATMVYMANRFLLNEEEEHLNQIMFASLPGTQAICSTILPSCYANYAAQAANVTNGTECMKCAVCSTALTVLQQRFLLDAQAVKSALAWLNGSFIHNICAELCKSFPPNSGSLGGFFPHGVNYTECVAFSNEAFLFAVNAAKNILKPEYFCSLEMGWCQPNETPNIVRCLRQLCEEGLPVQLATTVCKIIPDEPVSASRFTDMAQYGPKLFPTEQNAKNARYKSEL</sequence>
<name>A0A0B2VDR7_TOXCA</name>